<evidence type="ECO:0000256" key="2">
    <source>
        <dbReference type="ARBA" id="ARBA00022553"/>
    </source>
</evidence>
<dbReference type="PROSITE" id="PS00012">
    <property type="entry name" value="PHOSPHOPANTETHEINE"/>
    <property type="match status" value="1"/>
</dbReference>
<dbReference type="Gene3D" id="3.40.50.720">
    <property type="entry name" value="NAD(P)-binding Rossmann-like Domain"/>
    <property type="match status" value="1"/>
</dbReference>
<dbReference type="Pfam" id="PF00501">
    <property type="entry name" value="AMP-binding"/>
    <property type="match status" value="1"/>
</dbReference>
<dbReference type="PROSITE" id="PS50075">
    <property type="entry name" value="CARRIER"/>
    <property type="match status" value="1"/>
</dbReference>
<dbReference type="PROSITE" id="PS00455">
    <property type="entry name" value="AMP_BINDING"/>
    <property type="match status" value="1"/>
</dbReference>
<name>A0A2L0EID8_SORCE</name>
<keyword evidence="1" id="KW-0596">Phosphopantetheine</keyword>
<dbReference type="Gene3D" id="1.10.1200.10">
    <property type="entry name" value="ACP-like"/>
    <property type="match status" value="1"/>
</dbReference>
<keyword evidence="3" id="KW-0547">Nucleotide-binding</keyword>
<dbReference type="GO" id="GO:0016491">
    <property type="term" value="F:oxidoreductase activity"/>
    <property type="evidence" value="ECO:0007669"/>
    <property type="project" value="UniProtKB-KW"/>
</dbReference>
<dbReference type="Pfam" id="PF00550">
    <property type="entry name" value="PP-binding"/>
    <property type="match status" value="1"/>
</dbReference>
<dbReference type="InterPro" id="IPR036736">
    <property type="entry name" value="ACP-like_sf"/>
</dbReference>
<keyword evidence="6" id="KW-0560">Oxidoreductase</keyword>
<dbReference type="SUPFAM" id="SSF51735">
    <property type="entry name" value="NAD(P)-binding Rossmann-fold domains"/>
    <property type="match status" value="1"/>
</dbReference>
<dbReference type="SUPFAM" id="SSF56801">
    <property type="entry name" value="Acetyl-CoA synthetase-like"/>
    <property type="match status" value="1"/>
</dbReference>
<accession>A0A2L0EID8</accession>
<feature type="domain" description="Carrier" evidence="5">
    <location>
        <begin position="659"/>
        <end position="740"/>
    </location>
</feature>
<dbReference type="PANTHER" id="PTHR43272">
    <property type="entry name" value="LONG-CHAIN-FATTY-ACID--COA LIGASE"/>
    <property type="match status" value="1"/>
</dbReference>
<evidence type="ECO:0000256" key="1">
    <source>
        <dbReference type="ARBA" id="ARBA00022450"/>
    </source>
</evidence>
<organism evidence="6 7">
    <name type="scientific">Sorangium cellulosum</name>
    <name type="common">Polyangium cellulosum</name>
    <dbReference type="NCBI Taxonomy" id="56"/>
    <lineage>
        <taxon>Bacteria</taxon>
        <taxon>Pseudomonadati</taxon>
        <taxon>Myxococcota</taxon>
        <taxon>Polyangia</taxon>
        <taxon>Polyangiales</taxon>
        <taxon>Polyangiaceae</taxon>
        <taxon>Sorangium</taxon>
    </lineage>
</organism>
<reference evidence="6 7" key="1">
    <citation type="submission" date="2015-09" db="EMBL/GenBank/DDBJ databases">
        <title>Sorangium comparison.</title>
        <authorList>
            <person name="Zaburannyi N."/>
            <person name="Bunk B."/>
            <person name="Overmann J."/>
            <person name="Mueller R."/>
        </authorList>
    </citation>
    <scope>NUCLEOTIDE SEQUENCE [LARGE SCALE GENOMIC DNA]</scope>
    <source>
        <strain evidence="6 7">So ce26</strain>
    </source>
</reference>
<evidence type="ECO:0000313" key="7">
    <source>
        <dbReference type="Proteomes" id="UP000238348"/>
    </source>
</evidence>
<dbReference type="Pfam" id="PF07993">
    <property type="entry name" value="NAD_binding_4"/>
    <property type="match status" value="1"/>
</dbReference>
<evidence type="ECO:0000256" key="4">
    <source>
        <dbReference type="ARBA" id="ARBA00022840"/>
    </source>
</evidence>
<dbReference type="InterPro" id="IPR013120">
    <property type="entry name" value="FAR_NAD-bd"/>
</dbReference>
<dbReference type="EC" id="1.-.-.-" evidence="6"/>
<dbReference type="GO" id="GO:0005524">
    <property type="term" value="F:ATP binding"/>
    <property type="evidence" value="ECO:0007669"/>
    <property type="project" value="UniProtKB-KW"/>
</dbReference>
<keyword evidence="2" id="KW-0597">Phosphoprotein</keyword>
<dbReference type="GO" id="GO:0016020">
    <property type="term" value="C:membrane"/>
    <property type="evidence" value="ECO:0007669"/>
    <property type="project" value="TreeGrafter"/>
</dbReference>
<dbReference type="InterPro" id="IPR036291">
    <property type="entry name" value="NAD(P)-bd_dom_sf"/>
</dbReference>
<dbReference type="OrthoDB" id="9803968at2"/>
<dbReference type="InterPro" id="IPR009081">
    <property type="entry name" value="PP-bd_ACP"/>
</dbReference>
<dbReference type="GO" id="GO:0031177">
    <property type="term" value="F:phosphopantetheine binding"/>
    <property type="evidence" value="ECO:0007669"/>
    <property type="project" value="InterPro"/>
</dbReference>
<dbReference type="RefSeq" id="WP_104977091.1">
    <property type="nucleotide sequence ID" value="NZ_CP012673.1"/>
</dbReference>
<dbReference type="EMBL" id="CP012673">
    <property type="protein sequence ID" value="AUX39065.1"/>
    <property type="molecule type" value="Genomic_DNA"/>
</dbReference>
<dbReference type="InterPro" id="IPR006162">
    <property type="entry name" value="Ppantetheine_attach_site"/>
</dbReference>
<evidence type="ECO:0000313" key="6">
    <source>
        <dbReference type="EMBL" id="AUX39065.1"/>
    </source>
</evidence>
<dbReference type="InterPro" id="IPR020845">
    <property type="entry name" value="AMP-binding_CS"/>
</dbReference>
<dbReference type="PANTHER" id="PTHR43272:SF33">
    <property type="entry name" value="AMP-BINDING DOMAIN-CONTAINING PROTEIN-RELATED"/>
    <property type="match status" value="1"/>
</dbReference>
<dbReference type="AlphaFoldDB" id="A0A2L0EID8"/>
<evidence type="ECO:0000259" key="5">
    <source>
        <dbReference type="PROSITE" id="PS50075"/>
    </source>
</evidence>
<proteinExistence type="predicted"/>
<dbReference type="InterPro" id="IPR020806">
    <property type="entry name" value="PKS_PP-bd"/>
</dbReference>
<dbReference type="NCBIfam" id="TIGR01746">
    <property type="entry name" value="Thioester-redct"/>
    <property type="match status" value="1"/>
</dbReference>
<dbReference type="SUPFAM" id="SSF47336">
    <property type="entry name" value="ACP-like"/>
    <property type="match status" value="1"/>
</dbReference>
<dbReference type="Gene3D" id="3.40.50.12780">
    <property type="entry name" value="N-terminal domain of ligase-like"/>
    <property type="match status" value="1"/>
</dbReference>
<keyword evidence="4" id="KW-0067">ATP-binding</keyword>
<gene>
    <name evidence="6" type="ORF">SOCE26_004470</name>
</gene>
<dbReference type="Proteomes" id="UP000238348">
    <property type="component" value="Chromosome"/>
</dbReference>
<dbReference type="InterPro" id="IPR042099">
    <property type="entry name" value="ANL_N_sf"/>
</dbReference>
<evidence type="ECO:0000256" key="3">
    <source>
        <dbReference type="ARBA" id="ARBA00022741"/>
    </source>
</evidence>
<protein>
    <submittedName>
        <fullName evidence="6">Oxidoreductase</fullName>
        <ecNumber evidence="6">1.-.-.-</ecNumber>
    </submittedName>
</protein>
<sequence>MDVLQERKRQERERLLRRSLDRYQRRLEQDLELQRSAPSPEAVERLASGDRSSIEILALACSLHADRPALGARAFTVEDGVLRYLPRYQTLSYAELWARVQQFASGLRHGGLVQPGDRVAISGFASVDWLVADFACLYLAAVSVPLQTGMPAADLQQILGEVEPRAIVCSAEQLDAIAPALASCPAVRSLIVMDLEERDLARARAVAARMEALREEHGQRLALFTVADVARIGRQHGIVPHAILSEARAGEPDPLMAILYTSGSTGTPKGAMFPESLVRAQWRAQARGRVSPVASISVGYMPLNHAAGRFEVMRSIMEGGVTHLVLASDMSTLFEDIRISRPTRFLFVPRVSAMIHQHYQAELVRRGAGRASGAAGRIEAEIMAEMRRSFLGDRLVYGVAGTAPTAPEIIDFLERCFEIPIYDGYGSTEAGVISFDGRLSREDVLAFKIADVPELGYRATDAPHPRGELRVKMRRHVPGYYRNAQATRDLFDEEGYLQTGDIVELHGEDEIVWLDRKKNVLKLAQGEFVSTSRLEGVYAAMSPFIQQIYVHGSSLRAYLLAVVVPDQRAVEAHLGPAASEGAIKQLVRGELDRIAREAGLPRWEVPREILIEASPFTRENGLLTASNKPARPKLKERYGARLDRMFEEIERTQLEKLQQLEGQRAGASAAEQVALAMEVTLGLRDVDLRQTFVELGGDSLAAVRLSTMLEERFGVAVPVGLILDPTSSAQRLVAHVEERAGGAARAVTFSQVHGAGATVVRAADLRLERFLAPEELDEAARSAAPASGVRAALLTGANGFLGRFLLLELLERAPRDGGKVFCVVRAASDAEALARLGAAYRADPALRRRFEELSADGRLEALAGDLMKPRLGLSGAVFDRLCDEVDGIVHNGALVNHAFSYPQLFEPNVLGTAEIIRLALRRRRKAVGYVSTVGVAGGRDPRDPVREDEDAQSLWKERPTDSGYAVGYAASKWAGEVLLHDLAQRFGVPVGVFRCSMIMPDRRCVGEVNTSDFLTRLLAGIVYTAVAPRSFYAGEGAHHFDGLPVDFVAGSIAAVVTDLRAGFATYHVTNPHWEDAVSLDTMVDWIRTAGYEVSRIDEYARWYEAFRERLEALSQAQRQRSPLPILRQWARPIGRELRFDTARLEQRLREIAARPGARVDAAAPHLTEEYLHKYLRDMVAAGVIAGRAG</sequence>
<dbReference type="GO" id="GO:0004467">
    <property type="term" value="F:long-chain fatty acid-CoA ligase activity"/>
    <property type="evidence" value="ECO:0007669"/>
    <property type="project" value="TreeGrafter"/>
</dbReference>
<dbReference type="InterPro" id="IPR000873">
    <property type="entry name" value="AMP-dep_synth/lig_dom"/>
</dbReference>
<dbReference type="SMART" id="SM00823">
    <property type="entry name" value="PKS_PP"/>
    <property type="match status" value="1"/>
</dbReference>
<dbReference type="InterPro" id="IPR010080">
    <property type="entry name" value="Thioester_reductase-like_dom"/>
</dbReference>